<name>A0A819MCJ8_9BILA</name>
<dbReference type="Proteomes" id="UP000663844">
    <property type="component" value="Unassembled WGS sequence"/>
</dbReference>
<sequence>MSTSHLTVHDLSKDGNSAKIIYSKPLDYTIQSTEPINCSDTNTQVHQPQSTYNIDSTSPLINPNQKT</sequence>
<organism evidence="3 4">
    <name type="scientific">Adineta steineri</name>
    <dbReference type="NCBI Taxonomy" id="433720"/>
    <lineage>
        <taxon>Eukaryota</taxon>
        <taxon>Metazoa</taxon>
        <taxon>Spiralia</taxon>
        <taxon>Gnathifera</taxon>
        <taxon>Rotifera</taxon>
        <taxon>Eurotatoria</taxon>
        <taxon>Bdelloidea</taxon>
        <taxon>Adinetida</taxon>
        <taxon>Adinetidae</taxon>
        <taxon>Adineta</taxon>
    </lineage>
</organism>
<comment type="caution">
    <text evidence="3">The sequence shown here is derived from an EMBL/GenBank/DDBJ whole genome shotgun (WGS) entry which is preliminary data.</text>
</comment>
<dbReference type="EMBL" id="CAJNOG010000052">
    <property type="protein sequence ID" value="CAF0849844.1"/>
    <property type="molecule type" value="Genomic_DNA"/>
</dbReference>
<dbReference type="AlphaFoldDB" id="A0A819MCJ8"/>
<protein>
    <submittedName>
        <fullName evidence="3">Uncharacterized protein</fullName>
    </submittedName>
</protein>
<gene>
    <name evidence="2" type="ORF">JYZ213_LOCUS7835</name>
    <name evidence="3" type="ORF">OXD698_LOCUS28183</name>
</gene>
<dbReference type="Proteomes" id="UP000663845">
    <property type="component" value="Unassembled WGS sequence"/>
</dbReference>
<evidence type="ECO:0000313" key="4">
    <source>
        <dbReference type="Proteomes" id="UP000663844"/>
    </source>
</evidence>
<accession>A0A819MCJ8</accession>
<reference evidence="3" key="1">
    <citation type="submission" date="2021-02" db="EMBL/GenBank/DDBJ databases">
        <authorList>
            <person name="Nowell W R."/>
        </authorList>
    </citation>
    <scope>NUCLEOTIDE SEQUENCE</scope>
</reference>
<dbReference type="EMBL" id="CAJOAZ010003004">
    <property type="protein sequence ID" value="CAF3977439.1"/>
    <property type="molecule type" value="Genomic_DNA"/>
</dbReference>
<evidence type="ECO:0000256" key="1">
    <source>
        <dbReference type="SAM" id="MobiDB-lite"/>
    </source>
</evidence>
<feature type="region of interest" description="Disordered" evidence="1">
    <location>
        <begin position="40"/>
        <end position="67"/>
    </location>
</feature>
<evidence type="ECO:0000313" key="2">
    <source>
        <dbReference type="EMBL" id="CAF0849844.1"/>
    </source>
</evidence>
<proteinExistence type="predicted"/>
<evidence type="ECO:0000313" key="3">
    <source>
        <dbReference type="EMBL" id="CAF3977439.1"/>
    </source>
</evidence>